<evidence type="ECO:0000256" key="9">
    <source>
        <dbReference type="ARBA" id="ARBA00023235"/>
    </source>
</evidence>
<dbReference type="RefSeq" id="WP_025058114.1">
    <property type="nucleotide sequence ID" value="NZ_JAMC01000002.1"/>
</dbReference>
<dbReference type="InterPro" id="IPR002288">
    <property type="entry name" value="DNA_gyrase_B_C"/>
</dbReference>
<keyword evidence="8 10" id="KW-0238">DNA-binding</keyword>
<dbReference type="FunFam" id="3.30.565.10:FF:000002">
    <property type="entry name" value="DNA gyrase subunit B"/>
    <property type="match status" value="1"/>
</dbReference>
<dbReference type="PROSITE" id="PS50880">
    <property type="entry name" value="TOPRIM"/>
    <property type="match status" value="1"/>
</dbReference>
<evidence type="ECO:0000256" key="1">
    <source>
        <dbReference type="ARBA" id="ARBA00000185"/>
    </source>
</evidence>
<dbReference type="Pfam" id="PF00204">
    <property type="entry name" value="DNA_gyraseB"/>
    <property type="match status" value="1"/>
</dbReference>
<dbReference type="SUPFAM" id="SSF54211">
    <property type="entry name" value="Ribosomal protein S5 domain 2-like"/>
    <property type="match status" value="1"/>
</dbReference>
<dbReference type="STRING" id="1300350.Z948_638"/>
<dbReference type="Proteomes" id="UP000027734">
    <property type="component" value="Unassembled WGS sequence"/>
</dbReference>
<dbReference type="GO" id="GO:0005694">
    <property type="term" value="C:chromosome"/>
    <property type="evidence" value="ECO:0007669"/>
    <property type="project" value="InterPro"/>
</dbReference>
<reference evidence="12 13" key="1">
    <citation type="submission" date="2014-01" db="EMBL/GenBank/DDBJ databases">
        <title>Sulfitobacter donghicola JCM 14565 Genome Sequencing.</title>
        <authorList>
            <person name="Lai Q."/>
            <person name="Hong Z."/>
        </authorList>
    </citation>
    <scope>NUCLEOTIDE SEQUENCE [LARGE SCALE GENOMIC DNA]</scope>
    <source>
        <strain evidence="12 13">JCM 14565</strain>
    </source>
</reference>
<gene>
    <name evidence="10" type="primary">parE</name>
    <name evidence="12" type="ORF">DSW25_06930</name>
</gene>
<evidence type="ECO:0000256" key="3">
    <source>
        <dbReference type="ARBA" id="ARBA00022723"/>
    </source>
</evidence>
<feature type="binding site" evidence="10">
    <location>
        <begin position="124"/>
        <end position="130"/>
    </location>
    <ligand>
        <name>ATP</name>
        <dbReference type="ChEBI" id="CHEBI:30616"/>
    </ligand>
</feature>
<dbReference type="InterPro" id="IPR013759">
    <property type="entry name" value="Topo_IIA_B_C"/>
</dbReference>
<dbReference type="EMBL" id="JAMC01000002">
    <property type="protein sequence ID" value="KEJ89941.1"/>
    <property type="molecule type" value="Genomic_DNA"/>
</dbReference>
<evidence type="ECO:0000256" key="8">
    <source>
        <dbReference type="ARBA" id="ARBA00023125"/>
    </source>
</evidence>
<keyword evidence="4 10" id="KW-0547">Nucleotide-binding</keyword>
<dbReference type="Gene3D" id="3.30.565.10">
    <property type="entry name" value="Histidine kinase-like ATPase, C-terminal domain"/>
    <property type="match status" value="1"/>
</dbReference>
<accession>A0A073IKA5</accession>
<dbReference type="PANTHER" id="PTHR45866:SF4">
    <property type="entry name" value="DNA TOPOISOMERASE 4 SUBUNIT B"/>
    <property type="match status" value="1"/>
</dbReference>
<dbReference type="CDD" id="cd00822">
    <property type="entry name" value="TopoII_Trans_DNA_gyrase"/>
    <property type="match status" value="1"/>
</dbReference>
<comment type="cofactor">
    <cofactor evidence="2">
        <name>Mg(2+)</name>
        <dbReference type="ChEBI" id="CHEBI:18420"/>
    </cofactor>
</comment>
<dbReference type="NCBIfam" id="TIGR01055">
    <property type="entry name" value="parE_Gneg"/>
    <property type="match status" value="1"/>
</dbReference>
<feature type="binding site" evidence="10">
    <location>
        <position position="354"/>
    </location>
    <ligand>
        <name>ATP</name>
        <dbReference type="ChEBI" id="CHEBI:30616"/>
    </ligand>
</feature>
<evidence type="ECO:0000256" key="4">
    <source>
        <dbReference type="ARBA" id="ARBA00022741"/>
    </source>
</evidence>
<comment type="caution">
    <text evidence="12">The sequence shown here is derived from an EMBL/GenBank/DDBJ whole genome shotgun (WGS) entry which is preliminary data.</text>
</comment>
<dbReference type="PRINTS" id="PR01098">
    <property type="entry name" value="TOPISMRASE4B"/>
</dbReference>
<dbReference type="PROSITE" id="PS00177">
    <property type="entry name" value="TOPOISOMERASE_II"/>
    <property type="match status" value="1"/>
</dbReference>
<dbReference type="GO" id="GO:0007059">
    <property type="term" value="P:chromosome segregation"/>
    <property type="evidence" value="ECO:0007669"/>
    <property type="project" value="UniProtKB-UniRule"/>
</dbReference>
<dbReference type="InterPro" id="IPR036890">
    <property type="entry name" value="HATPase_C_sf"/>
</dbReference>
<protein>
    <recommendedName>
        <fullName evidence="10">DNA topoisomerase 4 subunit B</fullName>
        <ecNumber evidence="10">5.6.2.2</ecNumber>
    </recommendedName>
    <alternativeName>
        <fullName evidence="10">Topoisomerase IV subunit B</fullName>
    </alternativeName>
</protein>
<dbReference type="InterPro" id="IPR006171">
    <property type="entry name" value="TOPRIM_dom"/>
</dbReference>
<keyword evidence="6" id="KW-0460">Magnesium</keyword>
<evidence type="ECO:0000256" key="7">
    <source>
        <dbReference type="ARBA" id="ARBA00023029"/>
    </source>
</evidence>
<dbReference type="InterPro" id="IPR005737">
    <property type="entry name" value="TopoIV_B_Gneg"/>
</dbReference>
<dbReference type="SMART" id="SM00387">
    <property type="entry name" value="HATPase_c"/>
    <property type="match status" value="1"/>
</dbReference>
<keyword evidence="13" id="KW-1185">Reference proteome</keyword>
<keyword evidence="5 10" id="KW-0067">ATP-binding</keyword>
<feature type="site" description="Interaction with DNA" evidence="10">
    <location>
        <position position="468"/>
    </location>
</feature>
<dbReference type="Gene3D" id="3.30.230.10">
    <property type="match status" value="1"/>
</dbReference>
<name>A0A073IKA5_9RHOB</name>
<dbReference type="EC" id="5.6.2.2" evidence="10"/>
<organism evidence="12 13">
    <name type="scientific">Sulfitobacter donghicola DSW-25 = KCTC 12864 = JCM 14565</name>
    <dbReference type="NCBI Taxonomy" id="1300350"/>
    <lineage>
        <taxon>Bacteria</taxon>
        <taxon>Pseudomonadati</taxon>
        <taxon>Pseudomonadota</taxon>
        <taxon>Alphaproteobacteria</taxon>
        <taxon>Rhodobacterales</taxon>
        <taxon>Roseobacteraceae</taxon>
        <taxon>Sulfitobacter</taxon>
    </lineage>
</organism>
<keyword evidence="7 10" id="KW-0799">Topoisomerase</keyword>
<dbReference type="Pfam" id="PF00986">
    <property type="entry name" value="DNA_gyraseB_C"/>
    <property type="match status" value="1"/>
</dbReference>
<sequence>MSDLLSGNTPEPTDYDASSIEVLEGLEPVRKRPGMYIGGTDERALHHLVAEVLDNSMDEAVAGHANRIEVELHEDYSFTVRDNGRGIPIDPHPKFPDKSALEVILCTLHAGGKFSGKAYQTSGGLHGVGASVVNALSDSMVVQVARNKELFEQRFSRGIPLGPVEKIGAAPNRRGTTVTFHPDAEIFGSHKFKPARLFNSIRSKAYLFSGVEIRWKSAISDGETPQEATFHFPGGLADYLSETLGKSTTYSETAFAGTVDFGEKFGEAGKVEWAINWTPARDGFIQSYCNTVPTPEGGTHVTGFWAAILKGIKAYGELSNNKKAAQITRDDLMSGGCALVSCFIADPAFVGQTKDRLSTEAAAKMTEGAVRDHFDNWLAADTKSAGAILDFLVLRAEERLRRRQEKETARKSATKKLRLPGKLTDCTSKDRSGTELFIVEGDSAGGSGKGARNRVNQALLPLKGKILNVLGAASGKLNTNAEINDLCEALGVGMGTKFNLDDLRYDKIIIMTDADVDGAHIAALLMTFFYTQMRPMIDAGHLYLACPPLYRLTQGARRVYVADDAEKDALLEKGLGGKGKIDVQRFKGLGEMDAKDLKETTMDPATRKLIQVSVDEDVPGETSDLVERLMGKKPELRFQYIQQNAKFVEELDV</sequence>
<keyword evidence="9 10" id="KW-0413">Isomerase</keyword>
<dbReference type="InterPro" id="IPR013760">
    <property type="entry name" value="Topo_IIA-like_dom_sf"/>
</dbReference>
<dbReference type="PRINTS" id="PR00418">
    <property type="entry name" value="TPI2FAMILY"/>
</dbReference>
<comment type="similarity">
    <text evidence="10">Belongs to the type II topoisomerase family. ParE type 1 subfamily.</text>
</comment>
<dbReference type="SUPFAM" id="SSF56719">
    <property type="entry name" value="Type II DNA topoisomerase"/>
    <property type="match status" value="1"/>
</dbReference>
<feature type="binding site" evidence="10">
    <location>
        <position position="82"/>
    </location>
    <ligand>
        <name>ATP</name>
        <dbReference type="ChEBI" id="CHEBI:30616"/>
    </ligand>
</feature>
<dbReference type="SMART" id="SM00433">
    <property type="entry name" value="TOP2c"/>
    <property type="match status" value="1"/>
</dbReference>
<feature type="site" description="Interaction with DNA" evidence="10">
    <location>
        <position position="520"/>
    </location>
</feature>
<dbReference type="InterPro" id="IPR001241">
    <property type="entry name" value="Topo_IIA"/>
</dbReference>
<dbReference type="GO" id="GO:0006265">
    <property type="term" value="P:DNA topological change"/>
    <property type="evidence" value="ECO:0007669"/>
    <property type="project" value="UniProtKB-UniRule"/>
</dbReference>
<dbReference type="CDD" id="cd16928">
    <property type="entry name" value="HATPase_GyrB-like"/>
    <property type="match status" value="1"/>
</dbReference>
<evidence type="ECO:0000259" key="11">
    <source>
        <dbReference type="PROSITE" id="PS50880"/>
    </source>
</evidence>
<comment type="function">
    <text evidence="10">Topoisomerase IV is essential for chromosome segregation. It relaxes supercoiled DNA. Performs the decatenation events required during the replication of a circular DNA molecule.</text>
</comment>
<dbReference type="InterPro" id="IPR014721">
    <property type="entry name" value="Ribsml_uS5_D2-typ_fold_subgr"/>
</dbReference>
<feature type="binding site" evidence="10">
    <location>
        <position position="15"/>
    </location>
    <ligand>
        <name>ATP</name>
        <dbReference type="ChEBI" id="CHEBI:30616"/>
    </ligand>
</feature>
<dbReference type="FunFam" id="3.40.50.670:FF:000001">
    <property type="entry name" value="DNA topoisomerase 2"/>
    <property type="match status" value="1"/>
</dbReference>
<evidence type="ECO:0000313" key="13">
    <source>
        <dbReference type="Proteomes" id="UP000027734"/>
    </source>
</evidence>
<dbReference type="GO" id="GO:0046872">
    <property type="term" value="F:metal ion binding"/>
    <property type="evidence" value="ECO:0007669"/>
    <property type="project" value="UniProtKB-KW"/>
</dbReference>
<evidence type="ECO:0000256" key="10">
    <source>
        <dbReference type="HAMAP-Rule" id="MF_00938"/>
    </source>
</evidence>
<dbReference type="InterPro" id="IPR018522">
    <property type="entry name" value="TopoIIA_CS"/>
</dbReference>
<evidence type="ECO:0000256" key="6">
    <source>
        <dbReference type="ARBA" id="ARBA00022842"/>
    </source>
</evidence>
<comment type="subunit">
    <text evidence="10">Heterotetramer composed of ParC and ParE.</text>
</comment>
<dbReference type="InterPro" id="IPR003594">
    <property type="entry name" value="HATPase_dom"/>
</dbReference>
<dbReference type="Gene3D" id="3.40.50.670">
    <property type="match status" value="1"/>
</dbReference>
<proteinExistence type="inferred from homology"/>
<feature type="binding site" evidence="10">
    <location>
        <position position="55"/>
    </location>
    <ligand>
        <name>ATP</name>
        <dbReference type="ChEBI" id="CHEBI:30616"/>
    </ligand>
</feature>
<comment type="catalytic activity">
    <reaction evidence="1 10">
        <text>ATP-dependent breakage, passage and rejoining of double-stranded DNA.</text>
        <dbReference type="EC" id="5.6.2.2"/>
    </reaction>
</comment>
<dbReference type="InterPro" id="IPR013506">
    <property type="entry name" value="Topo_IIA_bsu_dom2"/>
</dbReference>
<keyword evidence="3" id="KW-0479">Metal-binding</keyword>
<feature type="site" description="Interaction with DNA" evidence="10">
    <location>
        <position position="637"/>
    </location>
</feature>
<dbReference type="Pfam" id="PF02518">
    <property type="entry name" value="HATPase_c"/>
    <property type="match status" value="1"/>
</dbReference>
<evidence type="ECO:0000256" key="5">
    <source>
        <dbReference type="ARBA" id="ARBA00022840"/>
    </source>
</evidence>
<dbReference type="SUPFAM" id="SSF55874">
    <property type="entry name" value="ATPase domain of HSP90 chaperone/DNA topoisomerase II/histidine kinase"/>
    <property type="match status" value="1"/>
</dbReference>
<dbReference type="InterPro" id="IPR020568">
    <property type="entry name" value="Ribosomal_Su5_D2-typ_SF"/>
</dbReference>
<feature type="domain" description="Toprim" evidence="11">
    <location>
        <begin position="434"/>
        <end position="548"/>
    </location>
</feature>
<dbReference type="Pfam" id="PF01751">
    <property type="entry name" value="Toprim"/>
    <property type="match status" value="1"/>
</dbReference>
<dbReference type="GO" id="GO:0003677">
    <property type="term" value="F:DNA binding"/>
    <property type="evidence" value="ECO:0007669"/>
    <property type="project" value="UniProtKB-UniRule"/>
</dbReference>
<evidence type="ECO:0000256" key="2">
    <source>
        <dbReference type="ARBA" id="ARBA00001946"/>
    </source>
</evidence>
<dbReference type="HAMAP" id="MF_00938">
    <property type="entry name" value="ParE_type1"/>
    <property type="match status" value="1"/>
</dbReference>
<dbReference type="GO" id="GO:0003918">
    <property type="term" value="F:DNA topoisomerase type II (double strand cut, ATP-hydrolyzing) activity"/>
    <property type="evidence" value="ECO:0007669"/>
    <property type="project" value="UniProtKB-UniRule"/>
</dbReference>
<dbReference type="GO" id="GO:0005524">
    <property type="term" value="F:ATP binding"/>
    <property type="evidence" value="ECO:0007669"/>
    <property type="project" value="UniProtKB-UniRule"/>
</dbReference>
<dbReference type="eggNOG" id="COG0187">
    <property type="taxonomic scope" value="Bacteria"/>
</dbReference>
<evidence type="ECO:0000313" key="12">
    <source>
        <dbReference type="EMBL" id="KEJ89941.1"/>
    </source>
</evidence>
<dbReference type="PANTHER" id="PTHR45866">
    <property type="entry name" value="DNA GYRASE/TOPOISOMERASE SUBUNIT B"/>
    <property type="match status" value="1"/>
</dbReference>
<dbReference type="OrthoDB" id="9802808at2"/>
<dbReference type="AlphaFoldDB" id="A0A073IKA5"/>